<evidence type="ECO:0000259" key="15">
    <source>
        <dbReference type="PROSITE" id="PS50261"/>
    </source>
</evidence>
<keyword evidence="6" id="KW-0297">G-protein coupled receptor</keyword>
<keyword evidence="17" id="KW-1185">Reference proteome</keyword>
<feature type="transmembrane region" description="Helical" evidence="13">
    <location>
        <begin position="749"/>
        <end position="772"/>
    </location>
</feature>
<proteinExistence type="inferred from homology"/>
<dbReference type="AlphaFoldDB" id="A0A8B6HCT6"/>
<organism evidence="16 17">
    <name type="scientific">Mytilus galloprovincialis</name>
    <name type="common">Mediterranean mussel</name>
    <dbReference type="NCBI Taxonomy" id="29158"/>
    <lineage>
        <taxon>Eukaryota</taxon>
        <taxon>Metazoa</taxon>
        <taxon>Spiralia</taxon>
        <taxon>Lophotrochozoa</taxon>
        <taxon>Mollusca</taxon>
        <taxon>Bivalvia</taxon>
        <taxon>Autobranchia</taxon>
        <taxon>Pteriomorphia</taxon>
        <taxon>Mytilida</taxon>
        <taxon>Mytiloidea</taxon>
        <taxon>Mytilidae</taxon>
        <taxon>Mytilinae</taxon>
        <taxon>Mytilus</taxon>
    </lineage>
</organism>
<keyword evidence="11" id="KW-0807">Transducer</keyword>
<keyword evidence="8" id="KW-1015">Disulfide bond</keyword>
<evidence type="ECO:0000313" key="17">
    <source>
        <dbReference type="Proteomes" id="UP000596742"/>
    </source>
</evidence>
<accession>A0A8B6HCT6</accession>
<dbReference type="Proteomes" id="UP000596742">
    <property type="component" value="Unassembled WGS sequence"/>
</dbReference>
<gene>
    <name evidence="16" type="ORF">MGAL_10B077426</name>
</gene>
<feature type="domain" description="G-protein coupled receptors family 2 profile 2" evidence="15">
    <location>
        <begin position="605"/>
        <end position="845"/>
    </location>
</feature>
<keyword evidence="4" id="KW-0732">Signal</keyword>
<dbReference type="Pfam" id="PF00002">
    <property type="entry name" value="7tm_2"/>
    <property type="match status" value="1"/>
</dbReference>
<keyword evidence="9" id="KW-0675">Receptor</keyword>
<evidence type="ECO:0000256" key="4">
    <source>
        <dbReference type="ARBA" id="ARBA00022729"/>
    </source>
</evidence>
<keyword evidence="10" id="KW-0325">Glycoprotein</keyword>
<feature type="transmembrane region" description="Helical" evidence="13">
    <location>
        <begin position="821"/>
        <end position="839"/>
    </location>
</feature>
<dbReference type="Gene3D" id="4.10.1240.10">
    <property type="entry name" value="GPCR, family 2, extracellular hormone receptor domain"/>
    <property type="match status" value="1"/>
</dbReference>
<evidence type="ECO:0000256" key="3">
    <source>
        <dbReference type="ARBA" id="ARBA00022692"/>
    </source>
</evidence>
<reference evidence="16" key="1">
    <citation type="submission" date="2018-11" db="EMBL/GenBank/DDBJ databases">
        <authorList>
            <person name="Alioto T."/>
            <person name="Alioto T."/>
        </authorList>
    </citation>
    <scope>NUCLEOTIDE SEQUENCE</scope>
</reference>
<dbReference type="InterPro" id="IPR001879">
    <property type="entry name" value="GPCR_2_extracellular_dom"/>
</dbReference>
<dbReference type="SUPFAM" id="SSF111418">
    <property type="entry name" value="Hormone receptor domain"/>
    <property type="match status" value="1"/>
</dbReference>
<keyword evidence="7 13" id="KW-0472">Membrane</keyword>
<dbReference type="GO" id="GO:0005886">
    <property type="term" value="C:plasma membrane"/>
    <property type="evidence" value="ECO:0007669"/>
    <property type="project" value="TreeGrafter"/>
</dbReference>
<protein>
    <submittedName>
        <fullName evidence="16">Uncharacterized protein</fullName>
    </submittedName>
</protein>
<feature type="region of interest" description="Disordered" evidence="12">
    <location>
        <begin position="127"/>
        <end position="149"/>
    </location>
</feature>
<dbReference type="Gene3D" id="1.20.1070.10">
    <property type="entry name" value="Rhodopsin 7-helix transmembrane proteins"/>
    <property type="match status" value="1"/>
</dbReference>
<comment type="subcellular location">
    <subcellularLocation>
        <location evidence="1">Membrane</location>
        <topology evidence="1">Multi-pass membrane protein</topology>
    </subcellularLocation>
</comment>
<dbReference type="InterPro" id="IPR036445">
    <property type="entry name" value="GPCR_2_extracell_dom_sf"/>
</dbReference>
<dbReference type="PANTHER" id="PTHR12011">
    <property type="entry name" value="ADHESION G-PROTEIN COUPLED RECEPTOR"/>
    <property type="match status" value="1"/>
</dbReference>
<feature type="non-terminal residue" evidence="16">
    <location>
        <position position="1"/>
    </location>
</feature>
<evidence type="ECO:0000256" key="13">
    <source>
        <dbReference type="SAM" id="Phobius"/>
    </source>
</evidence>
<dbReference type="GO" id="GO:0007166">
    <property type="term" value="P:cell surface receptor signaling pathway"/>
    <property type="evidence" value="ECO:0007669"/>
    <property type="project" value="InterPro"/>
</dbReference>
<keyword evidence="5 13" id="KW-1133">Transmembrane helix</keyword>
<dbReference type="FunFam" id="1.20.1070.10:FF:000058">
    <property type="entry name" value="Adhesion G protein-coupled receptor F5"/>
    <property type="match status" value="1"/>
</dbReference>
<dbReference type="Pfam" id="PF02793">
    <property type="entry name" value="HRM"/>
    <property type="match status" value="1"/>
</dbReference>
<evidence type="ECO:0000256" key="12">
    <source>
        <dbReference type="SAM" id="MobiDB-lite"/>
    </source>
</evidence>
<evidence type="ECO:0000256" key="6">
    <source>
        <dbReference type="ARBA" id="ARBA00023040"/>
    </source>
</evidence>
<dbReference type="PANTHER" id="PTHR12011:SF347">
    <property type="entry name" value="FI21270P1-RELATED"/>
    <property type="match status" value="1"/>
</dbReference>
<evidence type="ECO:0000313" key="16">
    <source>
        <dbReference type="EMBL" id="VDI76949.1"/>
    </source>
</evidence>
<sequence>LPSSAATTTTITTVNNFTIKPTNAANETFFPAEKTTATTNETATLHITTSTNDTTTAPTQETTTSVLTTSPEETTMKTFVETTTSALTTSHEETTITPTVETTTPALTTSPEETTMTLTIETMTSALTSSPEETTMTSTVESTTPALTTSPEETTMTLTVEATTSASTTSPEETKMTSTVETTSSTLTVSPEETTMTTAVETTTSAITTSPEETTMTSTVETTTPALTTSPEKTTMTSTVETTTPALTTSPEETTMTSTVETTTSDLTTFPEETTMASTVETTTSGNSTSTDITTTYKLSTETKKQLTTSSPLNITMTTRVATAYCPGEIYKNIRWSQIEAGQKDTQQCPPGYTGNVFRICNDNGIWEAPVYIECVNMALYETSEKVNELRNTTNPEVVAEGISDVLNTINNHTDGNENPVTSGDLKHTTTILSDIIDIGTSVNATVDSEKFGDVLNSVLDTNNSDSWNEINSEEKSDKGASKIMGIVDDLGSLVQKNLLHNETVIINKTNLVIEVSTMKKNLTFPPDSNSMSKLILAAQPTLQDTFYTAALYRTLSGILPTTPNRSVGSDVISVSFGQAIANLTENITIRFEQNKKTDLHQRALEIITFVGCGLSILGCTLTLITYFVFWRYVKNEWTVILSNMCVVLIIGYSVFLSSTNVTDNEIACIIVTAVLHYVFLVVFFLMLCEGISVARSVTVVFKRKSEVRFYLPFAWGVPLVIVGITLGVTRLKGYHSEKYCWLSTNNFVVMAFVGPALLIILINIGIIHVVLKAIYSTHAMVNERLKKKVRAGVKCMVVLIPVLGLSWLFGILAYNEDTIIFQYLFGISTSLQGFIIFIRDAVSNKKLHEGIRKALHRYRSKSILKASSKTQSSGLQNRFDFKGNQMSSDEYPYDKPMRAHLRMRTFI</sequence>
<feature type="transmembrane region" description="Helical" evidence="13">
    <location>
        <begin position="668"/>
        <end position="689"/>
    </location>
</feature>
<keyword evidence="3 13" id="KW-0812">Transmembrane</keyword>
<evidence type="ECO:0000256" key="9">
    <source>
        <dbReference type="ARBA" id="ARBA00023170"/>
    </source>
</evidence>
<evidence type="ECO:0000256" key="2">
    <source>
        <dbReference type="ARBA" id="ARBA00007343"/>
    </source>
</evidence>
<evidence type="ECO:0000259" key="14">
    <source>
        <dbReference type="PROSITE" id="PS50227"/>
    </source>
</evidence>
<dbReference type="PROSITE" id="PS50261">
    <property type="entry name" value="G_PROTEIN_RECEP_F2_4"/>
    <property type="match status" value="1"/>
</dbReference>
<comment type="caution">
    <text evidence="16">The sequence shown here is derived from an EMBL/GenBank/DDBJ whole genome shotgun (WGS) entry which is preliminary data.</text>
</comment>
<dbReference type="SUPFAM" id="SSF81321">
    <property type="entry name" value="Family A G protein-coupled receptor-like"/>
    <property type="match status" value="1"/>
</dbReference>
<feature type="transmembrane region" description="Helical" evidence="13">
    <location>
        <begin position="638"/>
        <end position="656"/>
    </location>
</feature>
<dbReference type="PROSITE" id="PS50227">
    <property type="entry name" value="G_PROTEIN_RECEP_F2_3"/>
    <property type="match status" value="1"/>
</dbReference>
<dbReference type="CDD" id="cd15040">
    <property type="entry name" value="7tmB2_Adhesion"/>
    <property type="match status" value="1"/>
</dbReference>
<evidence type="ECO:0000256" key="11">
    <source>
        <dbReference type="ARBA" id="ARBA00023224"/>
    </source>
</evidence>
<feature type="domain" description="G-protein coupled receptors family 2 profile 1" evidence="14">
    <location>
        <begin position="302"/>
        <end position="379"/>
    </location>
</feature>
<feature type="region of interest" description="Disordered" evidence="12">
    <location>
        <begin position="209"/>
        <end position="264"/>
    </location>
</feature>
<feature type="region of interest" description="Disordered" evidence="12">
    <location>
        <begin position="162"/>
        <end position="194"/>
    </location>
</feature>
<dbReference type="OrthoDB" id="10052455at2759"/>
<evidence type="ECO:0000256" key="1">
    <source>
        <dbReference type="ARBA" id="ARBA00004141"/>
    </source>
</evidence>
<dbReference type="Gene3D" id="1.25.40.610">
    <property type="match status" value="1"/>
</dbReference>
<feature type="transmembrane region" description="Helical" evidence="13">
    <location>
        <begin position="792"/>
        <end position="815"/>
    </location>
</feature>
<dbReference type="InterPro" id="IPR000832">
    <property type="entry name" value="GPCR_2_secretin-like"/>
</dbReference>
<feature type="transmembrane region" description="Helical" evidence="13">
    <location>
        <begin position="607"/>
        <end position="631"/>
    </location>
</feature>
<comment type="similarity">
    <text evidence="2">Belongs to the G-protein coupled receptor 2 family. Adhesion G-protein coupled receptor (ADGR) subfamily.</text>
</comment>
<name>A0A8B6HCT6_MYTGA</name>
<evidence type="ECO:0000256" key="5">
    <source>
        <dbReference type="ARBA" id="ARBA00022989"/>
    </source>
</evidence>
<feature type="transmembrane region" description="Helical" evidence="13">
    <location>
        <begin position="710"/>
        <end position="729"/>
    </location>
</feature>
<dbReference type="InterPro" id="IPR017981">
    <property type="entry name" value="GPCR_2-like_7TM"/>
</dbReference>
<dbReference type="PRINTS" id="PR00249">
    <property type="entry name" value="GPCRSECRETIN"/>
</dbReference>
<evidence type="ECO:0000256" key="8">
    <source>
        <dbReference type="ARBA" id="ARBA00023157"/>
    </source>
</evidence>
<evidence type="ECO:0000256" key="7">
    <source>
        <dbReference type="ARBA" id="ARBA00023136"/>
    </source>
</evidence>
<dbReference type="GO" id="GO:0004930">
    <property type="term" value="F:G protein-coupled receptor activity"/>
    <property type="evidence" value="ECO:0007669"/>
    <property type="project" value="UniProtKB-KW"/>
</dbReference>
<evidence type="ECO:0000256" key="10">
    <source>
        <dbReference type="ARBA" id="ARBA00023180"/>
    </source>
</evidence>
<dbReference type="EMBL" id="UYJE01009798">
    <property type="protein sequence ID" value="VDI76949.1"/>
    <property type="molecule type" value="Genomic_DNA"/>
</dbReference>